<evidence type="ECO:0000313" key="1">
    <source>
        <dbReference type="EMBL" id="KKK66702.1"/>
    </source>
</evidence>
<comment type="caution">
    <text evidence="1">The sequence shown here is derived from an EMBL/GenBank/DDBJ whole genome shotgun (WGS) entry which is preliminary data.</text>
</comment>
<organism evidence="1">
    <name type="scientific">marine sediment metagenome</name>
    <dbReference type="NCBI Taxonomy" id="412755"/>
    <lineage>
        <taxon>unclassified sequences</taxon>
        <taxon>metagenomes</taxon>
        <taxon>ecological metagenomes</taxon>
    </lineage>
</organism>
<accession>A0A0F8XC01</accession>
<protein>
    <submittedName>
        <fullName evidence="1">Uncharacterized protein</fullName>
    </submittedName>
</protein>
<name>A0A0F8XC01_9ZZZZ</name>
<dbReference type="AlphaFoldDB" id="A0A0F8XC01"/>
<proteinExistence type="predicted"/>
<feature type="non-terminal residue" evidence="1">
    <location>
        <position position="1"/>
    </location>
</feature>
<dbReference type="EMBL" id="LAZR01059955">
    <property type="protein sequence ID" value="KKK66702.1"/>
    <property type="molecule type" value="Genomic_DNA"/>
</dbReference>
<sequence length="231" mass="23989">ALGGHSMSNGGGGVPIIGAVTSTVELGLEGQKEPGVLLREGGIADTVREFTIAIIEDKLEASPGDQDLLDQLEALQTEITVFTPELILQALTEALDFGVLQSDALPGVFKKLAELLIDPTRTPGEPCLAPAPLLRDLLDLALGRAGGAFGEILSGVRETVEDFILPGFGGAQVLADSVQKVLEDPITAALNLILGQRGKIECETVGGVAVGVGVIERQIKRLEDALAEALP</sequence>
<gene>
    <name evidence="1" type="ORF">LCGC14_2961420</name>
</gene>
<reference evidence="1" key="1">
    <citation type="journal article" date="2015" name="Nature">
        <title>Complex archaea that bridge the gap between prokaryotes and eukaryotes.</title>
        <authorList>
            <person name="Spang A."/>
            <person name="Saw J.H."/>
            <person name="Jorgensen S.L."/>
            <person name="Zaremba-Niedzwiedzka K."/>
            <person name="Martijn J."/>
            <person name="Lind A.E."/>
            <person name="van Eijk R."/>
            <person name="Schleper C."/>
            <person name="Guy L."/>
            <person name="Ettema T.J."/>
        </authorList>
    </citation>
    <scope>NUCLEOTIDE SEQUENCE</scope>
</reference>